<evidence type="ECO:0000256" key="2">
    <source>
        <dbReference type="ARBA" id="ARBA00022705"/>
    </source>
</evidence>
<accession>A0AAD5PJV4</accession>
<dbReference type="Proteomes" id="UP000820818">
    <property type="component" value="Unassembled WGS sequence"/>
</dbReference>
<dbReference type="GO" id="GO:0003689">
    <property type="term" value="F:DNA clamp loader activity"/>
    <property type="evidence" value="ECO:0007669"/>
    <property type="project" value="TreeGrafter"/>
</dbReference>
<keyword evidence="3" id="KW-0547">Nucleotide-binding</keyword>
<dbReference type="PANTHER" id="PTHR11669:SF20">
    <property type="entry name" value="REPLICATION FACTOR C SUBUNIT 4"/>
    <property type="match status" value="1"/>
</dbReference>
<dbReference type="GO" id="GO:0005524">
    <property type="term" value="F:ATP binding"/>
    <property type="evidence" value="ECO:0007669"/>
    <property type="project" value="UniProtKB-KW"/>
</dbReference>
<keyword evidence="2" id="KW-0235">DNA replication</keyword>
<dbReference type="Pfam" id="PF00004">
    <property type="entry name" value="AAA"/>
    <property type="match status" value="1"/>
</dbReference>
<keyword evidence="7" id="KW-1185">Reference proteome</keyword>
<feature type="domain" description="AAA+ ATPase" evidence="5">
    <location>
        <begin position="8"/>
        <end position="147"/>
    </location>
</feature>
<dbReference type="GO" id="GO:0005663">
    <property type="term" value="C:DNA replication factor C complex"/>
    <property type="evidence" value="ECO:0007669"/>
    <property type="project" value="TreeGrafter"/>
</dbReference>
<reference evidence="6" key="1">
    <citation type="submission" date="2022-05" db="EMBL/GenBank/DDBJ databases">
        <title>A multi-omics perspective on studying reproductive biology in Daphnia sinensis.</title>
        <authorList>
            <person name="Jia J."/>
        </authorList>
    </citation>
    <scope>NUCLEOTIDE SEQUENCE</scope>
    <source>
        <strain evidence="6">WSL</strain>
    </source>
</reference>
<proteinExistence type="inferred from homology"/>
<dbReference type="Gene3D" id="1.10.8.60">
    <property type="match status" value="1"/>
</dbReference>
<protein>
    <recommendedName>
        <fullName evidence="5">AAA+ ATPase domain-containing protein</fullName>
    </recommendedName>
</protein>
<dbReference type="Gene3D" id="3.40.50.300">
    <property type="entry name" value="P-loop containing nucleotide triphosphate hydrolases"/>
    <property type="match status" value="1"/>
</dbReference>
<keyword evidence="4" id="KW-0067">ATP-binding</keyword>
<comment type="caution">
    <text evidence="6">The sequence shown here is derived from an EMBL/GenBank/DDBJ whole genome shotgun (WGS) entry which is preliminary data.</text>
</comment>
<comment type="similarity">
    <text evidence="1">Belongs to the activator 1 small subunits family.</text>
</comment>
<dbReference type="InterPro" id="IPR027417">
    <property type="entry name" value="P-loop_NTPase"/>
</dbReference>
<dbReference type="SUPFAM" id="SSF52540">
    <property type="entry name" value="P-loop containing nucleoside triphosphate hydrolases"/>
    <property type="match status" value="1"/>
</dbReference>
<dbReference type="PANTHER" id="PTHR11669">
    <property type="entry name" value="REPLICATION FACTOR C / DNA POLYMERASE III GAMMA-TAU SUBUNIT"/>
    <property type="match status" value="1"/>
</dbReference>
<dbReference type="CDD" id="cd00009">
    <property type="entry name" value="AAA"/>
    <property type="match status" value="1"/>
</dbReference>
<dbReference type="InterPro" id="IPR003593">
    <property type="entry name" value="AAA+_ATPase"/>
</dbReference>
<gene>
    <name evidence="6" type="ORF">GHT06_001836</name>
</gene>
<sequence>MGWLQDDGRMPLLLYGSAGTGKSSLAKVLIHEMGIHEYDILEINASRENSVDVVRDKISGFMQTMPFGNSKVVFLDEFDFTSPAFQAALRSDMETYSGSVLFLLTGNYPHKIIPAIKSRCVEFSIAKPDKVEFTTRAATVLVSENIDFELEVLDAYVSMSYPDLRKCLGLLQTNSTSGTLIAPQQVGNGEDGVLLDAITLLKRGKCLSKTTIATFFGN</sequence>
<dbReference type="InterPro" id="IPR050238">
    <property type="entry name" value="DNA_Rep/Repair_Clamp_Loader"/>
</dbReference>
<evidence type="ECO:0000259" key="5">
    <source>
        <dbReference type="SMART" id="SM00382"/>
    </source>
</evidence>
<evidence type="ECO:0000256" key="4">
    <source>
        <dbReference type="ARBA" id="ARBA00022840"/>
    </source>
</evidence>
<dbReference type="GO" id="GO:0016887">
    <property type="term" value="F:ATP hydrolysis activity"/>
    <property type="evidence" value="ECO:0007669"/>
    <property type="project" value="InterPro"/>
</dbReference>
<dbReference type="AlphaFoldDB" id="A0AAD5PJV4"/>
<name>A0AAD5PJV4_9CRUS</name>
<evidence type="ECO:0000313" key="6">
    <source>
        <dbReference type="EMBL" id="KAI9549436.1"/>
    </source>
</evidence>
<dbReference type="SMART" id="SM00382">
    <property type="entry name" value="AAA"/>
    <property type="match status" value="1"/>
</dbReference>
<dbReference type="GO" id="GO:0006261">
    <property type="term" value="P:DNA-templated DNA replication"/>
    <property type="evidence" value="ECO:0007669"/>
    <property type="project" value="TreeGrafter"/>
</dbReference>
<evidence type="ECO:0000256" key="1">
    <source>
        <dbReference type="ARBA" id="ARBA00005378"/>
    </source>
</evidence>
<dbReference type="GO" id="GO:0006281">
    <property type="term" value="P:DNA repair"/>
    <property type="evidence" value="ECO:0007669"/>
    <property type="project" value="TreeGrafter"/>
</dbReference>
<evidence type="ECO:0000256" key="3">
    <source>
        <dbReference type="ARBA" id="ARBA00022741"/>
    </source>
</evidence>
<dbReference type="InterPro" id="IPR003959">
    <property type="entry name" value="ATPase_AAA_core"/>
</dbReference>
<evidence type="ECO:0000313" key="7">
    <source>
        <dbReference type="Proteomes" id="UP000820818"/>
    </source>
</evidence>
<dbReference type="EMBL" id="WJBH02000296">
    <property type="protein sequence ID" value="KAI9549436.1"/>
    <property type="molecule type" value="Genomic_DNA"/>
</dbReference>
<organism evidence="6 7">
    <name type="scientific">Daphnia sinensis</name>
    <dbReference type="NCBI Taxonomy" id="1820382"/>
    <lineage>
        <taxon>Eukaryota</taxon>
        <taxon>Metazoa</taxon>
        <taxon>Ecdysozoa</taxon>
        <taxon>Arthropoda</taxon>
        <taxon>Crustacea</taxon>
        <taxon>Branchiopoda</taxon>
        <taxon>Diplostraca</taxon>
        <taxon>Cladocera</taxon>
        <taxon>Anomopoda</taxon>
        <taxon>Daphniidae</taxon>
        <taxon>Daphnia</taxon>
        <taxon>Daphnia similis group</taxon>
    </lineage>
</organism>